<accession>A0A178ZJD2</accession>
<reference evidence="1 2" key="1">
    <citation type="submission" date="2016-04" db="EMBL/GenBank/DDBJ databases">
        <title>Draft genome of Fonsecaea erecta CBS 125763.</title>
        <authorList>
            <person name="Weiss V.A."/>
            <person name="Vicente V.A."/>
            <person name="Raittz R.T."/>
            <person name="Moreno L.F."/>
            <person name="De Souza E.M."/>
            <person name="Pedrosa F.O."/>
            <person name="Steffens M.B."/>
            <person name="Faoro H."/>
            <person name="Tadra-Sfeir M.Z."/>
            <person name="Najafzadeh M.J."/>
            <person name="Felipe M.S."/>
            <person name="Teixeira M."/>
            <person name="Sun J."/>
            <person name="Xi L."/>
            <person name="Gomes R."/>
            <person name="De Azevedo C.M."/>
            <person name="Salgado C.G."/>
            <person name="Da Silva M.B."/>
            <person name="Nascimento M.F."/>
            <person name="Queiroz-Telles F."/>
            <person name="Attili D.S."/>
            <person name="Gorbushina A."/>
        </authorList>
    </citation>
    <scope>NUCLEOTIDE SEQUENCE [LARGE SCALE GENOMIC DNA]</scope>
    <source>
        <strain evidence="1 2">CBS 125763</strain>
    </source>
</reference>
<dbReference type="AlphaFoldDB" id="A0A178ZJD2"/>
<dbReference type="RefSeq" id="XP_018692512.1">
    <property type="nucleotide sequence ID" value="XM_018837952.1"/>
</dbReference>
<dbReference type="Proteomes" id="UP000078343">
    <property type="component" value="Unassembled WGS sequence"/>
</dbReference>
<evidence type="ECO:0000313" key="1">
    <source>
        <dbReference type="EMBL" id="OAP59145.1"/>
    </source>
</evidence>
<dbReference type="EMBL" id="LVYI01000005">
    <property type="protein sequence ID" value="OAP59145.1"/>
    <property type="molecule type" value="Genomic_DNA"/>
</dbReference>
<dbReference type="GeneID" id="30010611"/>
<organism evidence="1 2">
    <name type="scientific">Fonsecaea erecta</name>
    <dbReference type="NCBI Taxonomy" id="1367422"/>
    <lineage>
        <taxon>Eukaryota</taxon>
        <taxon>Fungi</taxon>
        <taxon>Dikarya</taxon>
        <taxon>Ascomycota</taxon>
        <taxon>Pezizomycotina</taxon>
        <taxon>Eurotiomycetes</taxon>
        <taxon>Chaetothyriomycetidae</taxon>
        <taxon>Chaetothyriales</taxon>
        <taxon>Herpotrichiellaceae</taxon>
        <taxon>Fonsecaea</taxon>
    </lineage>
</organism>
<protein>
    <submittedName>
        <fullName evidence="1">Uncharacterized protein</fullName>
    </submittedName>
</protein>
<sequence>MADSVVESSIIGKLVTPPTNHASIMSYPRNQDGFYNMDLQDTNMASLGQSYQLGGSYNGHPIRDMQPQLQVYDV</sequence>
<gene>
    <name evidence="1" type="ORF">AYL99_06443</name>
</gene>
<evidence type="ECO:0000313" key="2">
    <source>
        <dbReference type="Proteomes" id="UP000078343"/>
    </source>
</evidence>
<comment type="caution">
    <text evidence="1">The sequence shown here is derived from an EMBL/GenBank/DDBJ whole genome shotgun (WGS) entry which is preliminary data.</text>
</comment>
<proteinExistence type="predicted"/>
<name>A0A178ZJD2_9EURO</name>
<keyword evidence="2" id="KW-1185">Reference proteome</keyword>